<dbReference type="InterPro" id="IPR048936">
    <property type="entry name" value="MvdD-like_ATPgrasp"/>
</dbReference>
<gene>
    <name evidence="2" type="ORF">ABDJ40_21435</name>
</gene>
<dbReference type="Pfam" id="PF21068">
    <property type="entry name" value="ATPgraspMvdD"/>
    <property type="match status" value="1"/>
</dbReference>
<dbReference type="SUPFAM" id="SSF56059">
    <property type="entry name" value="Glutathione synthetase ATP-binding domain-like"/>
    <property type="match status" value="1"/>
</dbReference>
<reference evidence="2 3" key="1">
    <citation type="submission" date="2024-05" db="EMBL/GenBank/DDBJ databases">
        <title>Roseateles sp. 2.12 16S ribosomal RNA gene Genome sequencing and assembly.</title>
        <authorList>
            <person name="Woo H."/>
        </authorList>
    </citation>
    <scope>NUCLEOTIDE SEQUENCE [LARGE SCALE GENOMIC DNA]</scope>
    <source>
        <strain evidence="2 3">2.12</strain>
    </source>
</reference>
<organism evidence="2 3">
    <name type="scientific">Roseateles flavus</name>
    <dbReference type="NCBI Taxonomy" id="3149041"/>
    <lineage>
        <taxon>Bacteria</taxon>
        <taxon>Pseudomonadati</taxon>
        <taxon>Pseudomonadota</taxon>
        <taxon>Betaproteobacteria</taxon>
        <taxon>Burkholderiales</taxon>
        <taxon>Sphaerotilaceae</taxon>
        <taxon>Roseateles</taxon>
    </lineage>
</organism>
<proteinExistence type="predicted"/>
<comment type="caution">
    <text evidence="2">The sequence shown here is derived from an EMBL/GenBank/DDBJ whole genome shotgun (WGS) entry which is preliminary data.</text>
</comment>
<dbReference type="RefSeq" id="WP_347612731.1">
    <property type="nucleotide sequence ID" value="NZ_JBDPZC010000013.1"/>
</dbReference>
<dbReference type="EMBL" id="JBDPZC010000013">
    <property type="protein sequence ID" value="MEO3715341.1"/>
    <property type="molecule type" value="Genomic_DNA"/>
</dbReference>
<protein>
    <submittedName>
        <fullName evidence="2">MvdC/MvdD family ATP grasp protein</fullName>
    </submittedName>
</protein>
<name>A0ABV0GJQ7_9BURK</name>
<evidence type="ECO:0000313" key="2">
    <source>
        <dbReference type="EMBL" id="MEO3715341.1"/>
    </source>
</evidence>
<evidence type="ECO:0000259" key="1">
    <source>
        <dbReference type="Pfam" id="PF21068"/>
    </source>
</evidence>
<evidence type="ECO:0000313" key="3">
    <source>
        <dbReference type="Proteomes" id="UP001462640"/>
    </source>
</evidence>
<feature type="domain" description="MvdD-like pre-ATP grasp" evidence="1">
    <location>
        <begin position="2"/>
        <end position="121"/>
    </location>
</feature>
<dbReference type="Proteomes" id="UP001462640">
    <property type="component" value="Unassembled WGS sequence"/>
</dbReference>
<dbReference type="Gene3D" id="3.30.470.20">
    <property type="entry name" value="ATP-grasp fold, B domain"/>
    <property type="match status" value="1"/>
</dbReference>
<keyword evidence="3" id="KW-1185">Reference proteome</keyword>
<sequence length="350" mass="38925">MNVLIVTHSRDHHCTPLITRALMARGATAWCFETDLFPSSVQLSLHADSRQQTLLLKTPLGQLDMAELQSCYYRRLRIGGGIPDTVPGAYREAAQKESRAQVLGLLHSLDCFQLDGYEKVRRADHKQLQLKTAAHLGLEIPDSLSTNDPQAVREFFAVHPQGIVGKMLSSFAIYEQGQEKVMFTNRIQPEDLDHLDALRHGPMTFQALVPKALELRVTIVGEQVFAAAIDSQANERARTDWRREGRRMLQDWQHHTLPADIQAKLLALMDAFGLNYGAIDLILTPDGRHVFLELNPAGEFMWLEQHPGLPIADALADVLIGNAPRRGAPGLLAPDFFARGKPQELAAQAA</sequence>
<dbReference type="PANTHER" id="PTHR21621:SF0">
    <property type="entry name" value="BETA-CITRYLGLUTAMATE SYNTHASE B-RELATED"/>
    <property type="match status" value="1"/>
</dbReference>
<dbReference type="PANTHER" id="PTHR21621">
    <property type="entry name" value="RIBOSOMAL PROTEIN S6 MODIFICATION PROTEIN"/>
    <property type="match status" value="1"/>
</dbReference>
<accession>A0ABV0GJQ7</accession>